<proteinExistence type="predicted"/>
<comment type="caution">
    <text evidence="1">The sequence shown here is derived from an EMBL/GenBank/DDBJ whole genome shotgun (WGS) entry which is preliminary data.</text>
</comment>
<dbReference type="Gene3D" id="3.40.50.720">
    <property type="entry name" value="NAD(P)-binding Rossmann-like Domain"/>
    <property type="match status" value="1"/>
</dbReference>
<protein>
    <submittedName>
        <fullName evidence="1">NAD(P)H-binding protein</fullName>
    </submittedName>
</protein>
<reference evidence="2" key="1">
    <citation type="journal article" date="2019" name="Int. J. Syst. Evol. Microbiol.">
        <title>The Global Catalogue of Microorganisms (GCM) 10K type strain sequencing project: providing services to taxonomists for standard genome sequencing and annotation.</title>
        <authorList>
            <consortium name="The Broad Institute Genomics Platform"/>
            <consortium name="The Broad Institute Genome Sequencing Center for Infectious Disease"/>
            <person name="Wu L."/>
            <person name="Ma J."/>
        </authorList>
    </citation>
    <scope>NUCLEOTIDE SEQUENCE [LARGE SCALE GENOMIC DNA]</scope>
    <source>
        <strain evidence="2">JCM 16898</strain>
    </source>
</reference>
<dbReference type="PANTHER" id="PTHR43162">
    <property type="match status" value="1"/>
</dbReference>
<dbReference type="PANTHER" id="PTHR43162:SF1">
    <property type="entry name" value="PRESTALK A DIFFERENTIATION PROTEIN A"/>
    <property type="match status" value="1"/>
</dbReference>
<dbReference type="SUPFAM" id="SSF51735">
    <property type="entry name" value="NAD(P)-binding Rossmann-fold domains"/>
    <property type="match status" value="1"/>
</dbReference>
<accession>A0ABP6XZY6</accession>
<evidence type="ECO:0000313" key="2">
    <source>
        <dbReference type="Proteomes" id="UP001500689"/>
    </source>
</evidence>
<name>A0ABP6XZY6_9PSEU</name>
<dbReference type="InterPro" id="IPR036291">
    <property type="entry name" value="NAD(P)-bd_dom_sf"/>
</dbReference>
<dbReference type="EMBL" id="BAAAZN010000019">
    <property type="protein sequence ID" value="GAA3574347.1"/>
    <property type="molecule type" value="Genomic_DNA"/>
</dbReference>
<sequence>MSDVLVLGSTGTTGSRVLRGLRDEGVPVRAATRNPVEPGQIRFDWTDPGTYGPALEGVSAVYVVPPLGAVAPGQLVEPFLAHAPEARVVLLSSSAVDEHTPGLGELYRLVRRQPGWAVLRPSWFMQNFTGDHLVARGAREGEIVTATGDGRVAFIDAHDIAAVAVRALLDPEPHNTEHLLTGPRALSYAEAAVLVTQRLGHPVTHRSVGTAEQIRRLADDGIPTAFAEVLAGLDEGIRAGAEDRVTTTVEQVTGRPARDFRTFAEEELR</sequence>
<dbReference type="Gene3D" id="3.90.25.10">
    <property type="entry name" value="UDP-galactose 4-epimerase, domain 1"/>
    <property type="match status" value="1"/>
</dbReference>
<dbReference type="InterPro" id="IPR051604">
    <property type="entry name" value="Ergot_Alk_Oxidoreductase"/>
</dbReference>
<dbReference type="RefSeq" id="WP_344867292.1">
    <property type="nucleotide sequence ID" value="NZ_BAAAZN010000019.1"/>
</dbReference>
<gene>
    <name evidence="1" type="ORF">GCM10022222_68480</name>
</gene>
<evidence type="ECO:0000313" key="1">
    <source>
        <dbReference type="EMBL" id="GAA3574347.1"/>
    </source>
</evidence>
<organism evidence="1 2">
    <name type="scientific">Amycolatopsis ultiminotia</name>
    <dbReference type="NCBI Taxonomy" id="543629"/>
    <lineage>
        <taxon>Bacteria</taxon>
        <taxon>Bacillati</taxon>
        <taxon>Actinomycetota</taxon>
        <taxon>Actinomycetes</taxon>
        <taxon>Pseudonocardiales</taxon>
        <taxon>Pseudonocardiaceae</taxon>
        <taxon>Amycolatopsis</taxon>
    </lineage>
</organism>
<dbReference type="Proteomes" id="UP001500689">
    <property type="component" value="Unassembled WGS sequence"/>
</dbReference>
<keyword evidence="2" id="KW-1185">Reference proteome</keyword>